<evidence type="ECO:0000313" key="2">
    <source>
        <dbReference type="WBParaSite" id="JU765_v2.g13538.t1"/>
    </source>
</evidence>
<evidence type="ECO:0000313" key="1">
    <source>
        <dbReference type="Proteomes" id="UP000887576"/>
    </source>
</evidence>
<protein>
    <submittedName>
        <fullName evidence="2">Uncharacterized protein</fullName>
    </submittedName>
</protein>
<name>A0AC34Q6U4_9BILA</name>
<organism evidence="1 2">
    <name type="scientific">Panagrolaimus sp. JU765</name>
    <dbReference type="NCBI Taxonomy" id="591449"/>
    <lineage>
        <taxon>Eukaryota</taxon>
        <taxon>Metazoa</taxon>
        <taxon>Ecdysozoa</taxon>
        <taxon>Nematoda</taxon>
        <taxon>Chromadorea</taxon>
        <taxon>Rhabditida</taxon>
        <taxon>Tylenchina</taxon>
        <taxon>Panagrolaimomorpha</taxon>
        <taxon>Panagrolaimoidea</taxon>
        <taxon>Panagrolaimidae</taxon>
        <taxon>Panagrolaimus</taxon>
    </lineage>
</organism>
<dbReference type="WBParaSite" id="JU765_v2.g13538.t1">
    <property type="protein sequence ID" value="JU765_v2.g13538.t1"/>
    <property type="gene ID" value="JU765_v2.g13538"/>
</dbReference>
<reference evidence="2" key="1">
    <citation type="submission" date="2022-11" db="UniProtKB">
        <authorList>
            <consortium name="WormBaseParasite"/>
        </authorList>
    </citation>
    <scope>IDENTIFICATION</scope>
</reference>
<accession>A0AC34Q6U4</accession>
<sequence>MYAPAELHCAADSAGRAIHNALKAMNKLILLAPKDSVDRGFLKSIALMCAFLRQFYLELKSRRDRKSKLEVILRLWQQLQQQGSPSMPLATPPAEPVDGKNNAKEKVDKK</sequence>
<proteinExistence type="predicted"/>
<dbReference type="Proteomes" id="UP000887576">
    <property type="component" value="Unplaced"/>
</dbReference>